<keyword evidence="4" id="KW-0720">Serine protease</keyword>
<evidence type="ECO:0000256" key="4">
    <source>
        <dbReference type="RuleBase" id="RU363034"/>
    </source>
</evidence>
<evidence type="ECO:0000313" key="9">
    <source>
        <dbReference type="RefSeq" id="NP_001373176.1"/>
    </source>
</evidence>
<dbReference type="EMBL" id="CR944667">
    <property type="status" value="NOT_ANNOTATED_CDS"/>
    <property type="molecule type" value="Genomic_DNA"/>
</dbReference>
<dbReference type="CDD" id="cd00190">
    <property type="entry name" value="Tryp_SPc"/>
    <property type="match status" value="1"/>
</dbReference>
<keyword evidence="4" id="KW-0378">Hydrolase</keyword>
<dbReference type="OMA" id="YFRRWIN"/>
<evidence type="ECO:0000313" key="8">
    <source>
        <dbReference type="Proteomes" id="UP000000437"/>
    </source>
</evidence>
<dbReference type="STRING" id="7955.ENSDARP00000104707"/>
<dbReference type="Gene3D" id="2.40.10.10">
    <property type="entry name" value="Trypsin-like serine proteases"/>
    <property type="match status" value="1"/>
</dbReference>
<dbReference type="Pfam" id="PF00089">
    <property type="entry name" value="Trypsin"/>
    <property type="match status" value="1"/>
</dbReference>
<dbReference type="FunFam" id="2.40.10.10:FF:000038">
    <property type="entry name" value="Serine protease"/>
    <property type="match status" value="1"/>
</dbReference>
<dbReference type="GO" id="GO:0005576">
    <property type="term" value="C:extracellular region"/>
    <property type="evidence" value="ECO:0007669"/>
    <property type="project" value="UniProtKB-SubCell"/>
</dbReference>
<evidence type="ECO:0000259" key="6">
    <source>
        <dbReference type="PROSITE" id="PS50240"/>
    </source>
</evidence>
<dbReference type="AGR" id="ZFIN:ZDB-GENE-131127-38"/>
<evidence type="ECO:0000313" key="7">
    <source>
        <dbReference type="Ensembl" id="ENSDARP00000104707"/>
    </source>
</evidence>
<dbReference type="PROSITE" id="PS50240">
    <property type="entry name" value="TRYPSIN_DOM"/>
    <property type="match status" value="1"/>
</dbReference>
<feature type="chain" id="PRO_5043058374" evidence="5 9">
    <location>
        <begin position="17"/>
        <end position="272"/>
    </location>
</feature>
<dbReference type="GeneTree" id="ENSGT00940000154494"/>
<keyword evidence="3" id="KW-1015">Disulfide bond</keyword>
<reference evidence="7" key="2">
    <citation type="submission" date="2011-04" db="UniProtKB">
        <authorList>
            <consortium name="Ensembl"/>
        </authorList>
    </citation>
    <scope>IDENTIFICATION</scope>
    <source>
        <strain evidence="7">Tuebingen</strain>
    </source>
</reference>
<dbReference type="SUPFAM" id="SSF50494">
    <property type="entry name" value="Trypsin-like serine proteases"/>
    <property type="match status" value="1"/>
</dbReference>
<keyword evidence="4" id="KW-0645">Protease</keyword>
<dbReference type="ExpressionAtlas" id="E7EY35">
    <property type="expression patterns" value="differential"/>
</dbReference>
<evidence type="ECO:0000256" key="2">
    <source>
        <dbReference type="ARBA" id="ARBA00022525"/>
    </source>
</evidence>
<dbReference type="Ensembl" id="ENSDART00000128922.3">
    <property type="protein sequence ID" value="ENSDARP00000104707.1"/>
    <property type="gene ID" value="ENSDARG00000088893.3"/>
</dbReference>
<dbReference type="GeneID" id="795978"/>
<dbReference type="KEGG" id="dre:795978"/>
<gene>
    <name evidence="7 9 10" type="primary">si:dkey-238d18.3</name>
</gene>
<keyword evidence="8" id="KW-1185">Reference proteome</keyword>
<dbReference type="PaxDb" id="7955-ENSDARP00000104707"/>
<dbReference type="AlphaFoldDB" id="E7EY35"/>
<keyword evidence="5 9" id="KW-0732">Signal</keyword>
<dbReference type="GO" id="GO:0004252">
    <property type="term" value="F:serine-type endopeptidase activity"/>
    <property type="evidence" value="ECO:0000318"/>
    <property type="project" value="GO_Central"/>
</dbReference>
<dbReference type="RefSeq" id="NP_001373176.1">
    <property type="nucleotide sequence ID" value="NM_001386247.1"/>
</dbReference>
<reference evidence="9" key="4">
    <citation type="submission" date="2025-04" db="UniProtKB">
        <authorList>
            <consortium name="RefSeq"/>
        </authorList>
    </citation>
    <scope>IDENTIFICATION</scope>
    <source>
        <strain evidence="9">Tuebingen</strain>
    </source>
</reference>
<reference evidence="9" key="1">
    <citation type="journal article" date="2011" name="Brief. Bioinform.">
        <title>Phylogenetic-based propagation of functional annotations within the Gene Ontology consortium.</title>
        <authorList>
            <person name="Gaudet P."/>
            <person name="Livstone M.S."/>
            <person name="Lewis S.E."/>
            <person name="Thomas P.D."/>
        </authorList>
    </citation>
    <scope>NUCLEOTIDE SEQUENCE</scope>
    <source>
        <strain evidence="9">Tuebingen</strain>
    </source>
</reference>
<dbReference type="GO" id="GO:0006508">
    <property type="term" value="P:proteolysis"/>
    <property type="evidence" value="ECO:0000318"/>
    <property type="project" value="GO_Central"/>
</dbReference>
<dbReference type="HOGENOM" id="CLU_006842_7_6_1"/>
<dbReference type="PANTHER" id="PTHR24250">
    <property type="entry name" value="CHYMOTRYPSIN-RELATED"/>
    <property type="match status" value="1"/>
</dbReference>
<proteinExistence type="predicted"/>
<name>E7EY35_DANRE</name>
<evidence type="ECO:0000313" key="10">
    <source>
        <dbReference type="ZFIN" id="ZDB-GENE-131127-38"/>
    </source>
</evidence>
<dbReference type="OrthoDB" id="5918597at2759"/>
<dbReference type="PRINTS" id="PR00722">
    <property type="entry name" value="CHYMOTRYPSIN"/>
</dbReference>
<dbReference type="PROSITE" id="PS00134">
    <property type="entry name" value="TRYPSIN_HIS"/>
    <property type="match status" value="1"/>
</dbReference>
<organism evidence="7">
    <name type="scientific">Danio rerio</name>
    <name type="common">Zebrafish</name>
    <name type="synonym">Brachydanio rerio</name>
    <dbReference type="NCBI Taxonomy" id="7955"/>
    <lineage>
        <taxon>Eukaryota</taxon>
        <taxon>Metazoa</taxon>
        <taxon>Chordata</taxon>
        <taxon>Craniata</taxon>
        <taxon>Vertebrata</taxon>
        <taxon>Euteleostomi</taxon>
        <taxon>Actinopterygii</taxon>
        <taxon>Neopterygii</taxon>
        <taxon>Teleostei</taxon>
        <taxon>Ostariophysi</taxon>
        <taxon>Cypriniformes</taxon>
        <taxon>Danionidae</taxon>
        <taxon>Danioninae</taxon>
        <taxon>Danio</taxon>
    </lineage>
</organism>
<dbReference type="SMR" id="E7EY35"/>
<dbReference type="PhylomeDB" id="E7EY35"/>
<dbReference type="Bgee" id="ENSDARG00000088893">
    <property type="expression patterns" value="Expressed in spleen and 2 other cell types or tissues"/>
</dbReference>
<dbReference type="Proteomes" id="UP000000437">
    <property type="component" value="Chromosome 15"/>
</dbReference>
<reference evidence="7 8" key="3">
    <citation type="journal article" date="2013" name="Nature">
        <title>The zebrafish reference genome sequence and its relationship to the human genome.</title>
        <authorList>
            <consortium name="Genome Reference Consortium Zebrafish"/>
            <person name="Howe K."/>
            <person name="Clark M.D."/>
            <person name="Torroja C.F."/>
            <person name="Torrance J."/>
            <person name="Berthelot C."/>
            <person name="Muffato M."/>
            <person name="Collins J.E."/>
            <person name="Humphray S."/>
            <person name="McLaren K."/>
            <person name="Matthews L."/>
            <person name="McLaren S."/>
            <person name="Sealy I."/>
            <person name="Caccamo M."/>
            <person name="Churcher C."/>
            <person name="Scott C."/>
            <person name="Barrett J.C."/>
            <person name="Koch R."/>
            <person name="Rauch G.J."/>
            <person name="White S."/>
            <person name="Chow W."/>
            <person name="Kilian B."/>
            <person name="Quintais L.T."/>
            <person name="Guerra-Assuncao J.A."/>
            <person name="Zhou Y."/>
            <person name="Gu Y."/>
            <person name="Yen J."/>
            <person name="Vogel J.H."/>
            <person name="Eyre T."/>
            <person name="Redmond S."/>
            <person name="Banerjee R."/>
            <person name="Chi J."/>
            <person name="Fu B."/>
            <person name="Langley E."/>
            <person name="Maguire S.F."/>
            <person name="Laird G.K."/>
            <person name="Lloyd D."/>
            <person name="Kenyon E."/>
            <person name="Donaldson S."/>
            <person name="Sehra H."/>
            <person name="Almeida-King J."/>
            <person name="Loveland J."/>
            <person name="Trevanion S."/>
            <person name="Jones M."/>
            <person name="Quail M."/>
            <person name="Willey D."/>
            <person name="Hunt A."/>
            <person name="Burton J."/>
            <person name="Sims S."/>
            <person name="McLay K."/>
            <person name="Plumb B."/>
            <person name="Davis J."/>
            <person name="Clee C."/>
            <person name="Oliver K."/>
            <person name="Clark R."/>
            <person name="Riddle C."/>
            <person name="Elliot D."/>
            <person name="Eliott D."/>
            <person name="Threadgold G."/>
            <person name="Harden G."/>
            <person name="Ware D."/>
            <person name="Begum S."/>
            <person name="Mortimore B."/>
            <person name="Mortimer B."/>
            <person name="Kerry G."/>
            <person name="Heath P."/>
            <person name="Phillimore B."/>
            <person name="Tracey A."/>
            <person name="Corby N."/>
            <person name="Dunn M."/>
            <person name="Johnson C."/>
            <person name="Wood J."/>
            <person name="Clark S."/>
            <person name="Pelan S."/>
            <person name="Griffiths G."/>
            <person name="Smith M."/>
            <person name="Glithero R."/>
            <person name="Howden P."/>
            <person name="Barker N."/>
            <person name="Lloyd C."/>
            <person name="Stevens C."/>
            <person name="Harley J."/>
            <person name="Holt K."/>
            <person name="Panagiotidis G."/>
            <person name="Lovell J."/>
            <person name="Beasley H."/>
            <person name="Henderson C."/>
            <person name="Gordon D."/>
            <person name="Auger K."/>
            <person name="Wright D."/>
            <person name="Collins J."/>
            <person name="Raisen C."/>
            <person name="Dyer L."/>
            <person name="Leung K."/>
            <person name="Robertson L."/>
            <person name="Ambridge K."/>
            <person name="Leongamornlert D."/>
            <person name="McGuire S."/>
            <person name="Gilderthorp R."/>
            <person name="Griffiths C."/>
            <person name="Manthravadi D."/>
            <person name="Nichol S."/>
            <person name="Barker G."/>
            <person name="Whitehead S."/>
            <person name="Kay M."/>
            <person name="Brown J."/>
            <person name="Murnane C."/>
            <person name="Gray E."/>
            <person name="Humphries M."/>
            <person name="Sycamore N."/>
            <person name="Barker D."/>
            <person name="Saunders D."/>
            <person name="Wallis J."/>
            <person name="Babbage A."/>
            <person name="Hammond S."/>
            <person name="Mashreghi-Mohammadi M."/>
            <person name="Barr L."/>
            <person name="Martin S."/>
            <person name="Wray P."/>
            <person name="Ellington A."/>
            <person name="Matthews N."/>
            <person name="Ellwood M."/>
            <person name="Woodmansey R."/>
            <person name="Clark G."/>
            <person name="Cooper J."/>
            <person name="Cooper J."/>
            <person name="Tromans A."/>
            <person name="Grafham D."/>
            <person name="Skuce C."/>
            <person name="Pandian R."/>
            <person name="Andrews R."/>
            <person name="Harrison E."/>
            <person name="Kimberley A."/>
            <person name="Garnett J."/>
            <person name="Fosker N."/>
            <person name="Hall R."/>
            <person name="Garner P."/>
            <person name="Kelly D."/>
            <person name="Bird C."/>
            <person name="Palmer S."/>
            <person name="Gehring I."/>
            <person name="Berger A."/>
            <person name="Dooley C.M."/>
            <person name="Ersan-Urun Z."/>
            <person name="Eser C."/>
            <person name="Geiger H."/>
            <person name="Geisler M."/>
            <person name="Karotki L."/>
            <person name="Kirn A."/>
            <person name="Konantz J."/>
            <person name="Konantz M."/>
            <person name="Oberlander M."/>
            <person name="Rudolph-Geiger S."/>
            <person name="Teucke M."/>
            <person name="Lanz C."/>
            <person name="Raddatz G."/>
            <person name="Osoegawa K."/>
            <person name="Zhu B."/>
            <person name="Rapp A."/>
            <person name="Widaa S."/>
            <person name="Langford C."/>
            <person name="Yang F."/>
            <person name="Schuster S.C."/>
            <person name="Carter N.P."/>
            <person name="Harrow J."/>
            <person name="Ning Z."/>
            <person name="Herrero J."/>
            <person name="Searle S.M."/>
            <person name="Enright A."/>
            <person name="Geisler R."/>
            <person name="Plasterk R.H."/>
            <person name="Lee C."/>
            <person name="Westerfield M."/>
            <person name="de Jong P.J."/>
            <person name="Zon L.I."/>
            <person name="Postlethwait J.H."/>
            <person name="Nusslein-Volhard C."/>
            <person name="Hubbard T.J."/>
            <person name="Roest Crollius H."/>
            <person name="Rogers J."/>
            <person name="Stemple D.L."/>
        </authorList>
    </citation>
    <scope>NUCLEOTIDE SEQUENCE [LARGE SCALE GENOMIC DNA]</scope>
    <source>
        <strain evidence="7 8">Tuebingen</strain>
    </source>
</reference>
<dbReference type="InterPro" id="IPR001254">
    <property type="entry name" value="Trypsin_dom"/>
</dbReference>
<protein>
    <submittedName>
        <fullName evidence="9">Chymotrypsin-like protease CTRL-1 precursor</fullName>
    </submittedName>
    <submittedName>
        <fullName evidence="7">Si:dkey-238d18.3</fullName>
    </submittedName>
</protein>
<dbReference type="InterPro" id="IPR009003">
    <property type="entry name" value="Peptidase_S1_PA"/>
</dbReference>
<dbReference type="InterPro" id="IPR033116">
    <property type="entry name" value="TRYPSIN_SER"/>
</dbReference>
<accession>E7EY35</accession>
<dbReference type="SMART" id="SM00020">
    <property type="entry name" value="Tryp_SPc"/>
    <property type="match status" value="1"/>
</dbReference>
<accession>A0A8M1Q1H5</accession>
<dbReference type="PANTHER" id="PTHR24250:SF66">
    <property type="entry name" value="CHYMOTRYPSIN-LIKE PROTEASE CTRL-1"/>
    <property type="match status" value="1"/>
</dbReference>
<dbReference type="eggNOG" id="KOG3627">
    <property type="taxonomic scope" value="Eukaryota"/>
</dbReference>
<dbReference type="ZFIN" id="ZDB-GENE-131127-38">
    <property type="gene designation" value="si:dkey-238d18.3"/>
</dbReference>
<evidence type="ECO:0000256" key="5">
    <source>
        <dbReference type="SAM" id="SignalP"/>
    </source>
</evidence>
<evidence type="ECO:0000256" key="3">
    <source>
        <dbReference type="ARBA" id="ARBA00023157"/>
    </source>
</evidence>
<feature type="signal peptide" evidence="5">
    <location>
        <begin position="1"/>
        <end position="16"/>
    </location>
</feature>
<keyword evidence="2" id="KW-0964">Secreted</keyword>
<dbReference type="InterPro" id="IPR043504">
    <property type="entry name" value="Peptidase_S1_PA_chymotrypsin"/>
</dbReference>
<dbReference type="InterPro" id="IPR018114">
    <property type="entry name" value="TRYPSIN_HIS"/>
</dbReference>
<dbReference type="PROSITE" id="PS00135">
    <property type="entry name" value="TRYPSIN_SER"/>
    <property type="match status" value="1"/>
</dbReference>
<feature type="domain" description="Peptidase S1" evidence="6">
    <location>
        <begin position="44"/>
        <end position="270"/>
    </location>
</feature>
<comment type="subcellular location">
    <subcellularLocation>
        <location evidence="1">Secreted</location>
    </subcellularLocation>
</comment>
<dbReference type="InterPro" id="IPR001314">
    <property type="entry name" value="Peptidase_S1A"/>
</dbReference>
<evidence type="ECO:0000256" key="1">
    <source>
        <dbReference type="ARBA" id="ARBA00004613"/>
    </source>
</evidence>
<sequence>MIWIISFLAFVASTLGCGVRQPLGWAAKESTTKKPIDGDIHEGIMQGVDALRWPWQVSIKTSSGEHLCGGSLINKFWVLTAAHCQIQARSHYVVLGQHDRSSNDGTVQVKEIAKVITHPDNNIQTLFNNDVTLLKLSSPAQMTSLVSPVCLASSSSKIVPGTLCVTTGWGRTKTELSARILQEATIPIVSQSQCKQIFGASKITNSMICAGGSGSSSCQGDSGGPLMCESSGVWYQVGIVSWGNRDCRVDFPLVYARVSYFRKWIDEIIRSN</sequence>